<dbReference type="AlphaFoldDB" id="A0A5C4NFR2"/>
<dbReference type="OrthoDB" id="32553at2"/>
<evidence type="ECO:0000313" key="2">
    <source>
        <dbReference type="Proteomes" id="UP000305709"/>
    </source>
</evidence>
<dbReference type="EMBL" id="VDFV01000006">
    <property type="protein sequence ID" value="TNC72800.1"/>
    <property type="molecule type" value="Genomic_DNA"/>
</dbReference>
<proteinExistence type="predicted"/>
<keyword evidence="2" id="KW-1185">Reference proteome</keyword>
<organism evidence="1 2">
    <name type="scientific">Rubellimicrobium roseum</name>
    <dbReference type="NCBI Taxonomy" id="687525"/>
    <lineage>
        <taxon>Bacteria</taxon>
        <taxon>Pseudomonadati</taxon>
        <taxon>Pseudomonadota</taxon>
        <taxon>Alphaproteobacteria</taxon>
        <taxon>Rhodobacterales</taxon>
        <taxon>Roseobacteraceae</taxon>
        <taxon>Rubellimicrobium</taxon>
    </lineage>
</organism>
<accession>A0A5C4NFR2</accession>
<gene>
    <name evidence="1" type="ORF">FHG71_07445</name>
</gene>
<dbReference type="Proteomes" id="UP000305709">
    <property type="component" value="Unassembled WGS sequence"/>
</dbReference>
<sequence>MRPRIAQRGVDSSEKLGRHLWVIKRTLAWLNRFRRLAICYERFADIHQAFVVHGCALICLSQIRRLC</sequence>
<reference evidence="1 2" key="1">
    <citation type="submission" date="2019-06" db="EMBL/GenBank/DDBJ databases">
        <authorList>
            <person name="Jiang L."/>
        </authorList>
    </citation>
    <scope>NUCLEOTIDE SEQUENCE [LARGE SCALE GENOMIC DNA]</scope>
    <source>
        <strain evidence="1 2">YIM 48858</strain>
    </source>
</reference>
<evidence type="ECO:0000313" key="1">
    <source>
        <dbReference type="EMBL" id="TNC72800.1"/>
    </source>
</evidence>
<name>A0A5C4NFR2_9RHOB</name>
<comment type="caution">
    <text evidence="1">The sequence shown here is derived from an EMBL/GenBank/DDBJ whole genome shotgun (WGS) entry which is preliminary data.</text>
</comment>
<protein>
    <submittedName>
        <fullName evidence="1">Transposase</fullName>
    </submittedName>
</protein>